<feature type="domain" description="FAD-binding" evidence="1">
    <location>
        <begin position="2"/>
        <end position="318"/>
    </location>
</feature>
<reference evidence="2" key="1">
    <citation type="submission" date="2022-08" db="EMBL/GenBank/DDBJ databases">
        <authorList>
            <person name="Tistechok S."/>
            <person name="Samborskyy M."/>
            <person name="Roman I."/>
        </authorList>
    </citation>
    <scope>NUCLEOTIDE SEQUENCE</scope>
    <source>
        <strain evidence="2">DSM 103496</strain>
    </source>
</reference>
<dbReference type="AlphaFoldDB" id="A0A9X2VXD2"/>
<gene>
    <name evidence="2" type="ORF">NZH93_44340</name>
</gene>
<keyword evidence="2" id="KW-0560">Oxidoreductase</keyword>
<dbReference type="SUPFAM" id="SSF51905">
    <property type="entry name" value="FAD/NAD(P)-binding domain"/>
    <property type="match status" value="1"/>
</dbReference>
<dbReference type="InterPro" id="IPR051704">
    <property type="entry name" value="FAD_aromatic-hydroxylase"/>
</dbReference>
<accession>A0A9X2VXD2</accession>
<dbReference type="PRINTS" id="PR00420">
    <property type="entry name" value="RNGMNOXGNASE"/>
</dbReference>
<dbReference type="GO" id="GO:0071949">
    <property type="term" value="F:FAD binding"/>
    <property type="evidence" value="ECO:0007669"/>
    <property type="project" value="InterPro"/>
</dbReference>
<dbReference type="Pfam" id="PF01494">
    <property type="entry name" value="FAD_binding_3"/>
    <property type="match status" value="1"/>
</dbReference>
<keyword evidence="3" id="KW-1185">Reference proteome</keyword>
<proteinExistence type="predicted"/>
<dbReference type="InterPro" id="IPR036188">
    <property type="entry name" value="FAD/NAD-bd_sf"/>
</dbReference>
<dbReference type="GO" id="GO:0004497">
    <property type="term" value="F:monooxygenase activity"/>
    <property type="evidence" value="ECO:0007669"/>
    <property type="project" value="UniProtKB-KW"/>
</dbReference>
<dbReference type="Proteomes" id="UP001141259">
    <property type="component" value="Unassembled WGS sequence"/>
</dbReference>
<dbReference type="EMBL" id="JANYMP010000038">
    <property type="protein sequence ID" value="MCS7483907.1"/>
    <property type="molecule type" value="Genomic_DNA"/>
</dbReference>
<evidence type="ECO:0000313" key="3">
    <source>
        <dbReference type="Proteomes" id="UP001141259"/>
    </source>
</evidence>
<dbReference type="Gene3D" id="3.30.9.10">
    <property type="entry name" value="D-Amino Acid Oxidase, subunit A, domain 2"/>
    <property type="match status" value="1"/>
</dbReference>
<protein>
    <submittedName>
        <fullName evidence="2">FAD-dependent monooxygenase</fullName>
    </submittedName>
</protein>
<name>A0A9X2VXD2_9PSEU</name>
<sequence length="367" mass="39895">MKVLISGAGVAGPVLAHWLRRGGCTPTVVERSPAPRVGGQAIDVRGVALEVVDRMGLLDDLRAAATGMRGMSFVDDDGVEVMRSTEETLTGGVVGGPDVEVLRDDLSALLLRGNEDAVVFGDWITALDEHEQGVRVTFDSGRVEDFDLVVGADGLHSAVRALAFGDESRYLHHLGVYLSVFTTPNFLDLDHWQVFHRTEGRMSGVYSARGNTEARSMLGFESPPLDFDHRDLDQQRKLVADRYEGVGWETGRLLAFMDEAPDFYFDSMSQVRVERWWRGRVALVGDAGYCGSPLSGQSTSAAIVGAYVLAAELKAAAGDHRTAFPRYQEVLRDYVARNQALATDTPGEQATPERLAAAANALELPGW</sequence>
<dbReference type="RefSeq" id="WP_259629356.1">
    <property type="nucleotide sequence ID" value="NZ_JANYMP010000038.1"/>
</dbReference>
<evidence type="ECO:0000259" key="1">
    <source>
        <dbReference type="Pfam" id="PF01494"/>
    </source>
</evidence>
<dbReference type="PANTHER" id="PTHR46865:SF2">
    <property type="entry name" value="MONOOXYGENASE"/>
    <property type="match status" value="1"/>
</dbReference>
<dbReference type="InterPro" id="IPR002938">
    <property type="entry name" value="FAD-bd"/>
</dbReference>
<comment type="caution">
    <text evidence="2">The sequence shown here is derived from an EMBL/GenBank/DDBJ whole genome shotgun (WGS) entry which is preliminary data.</text>
</comment>
<organism evidence="2 3">
    <name type="scientific">Umezawaea endophytica</name>
    <dbReference type="NCBI Taxonomy" id="1654476"/>
    <lineage>
        <taxon>Bacteria</taxon>
        <taxon>Bacillati</taxon>
        <taxon>Actinomycetota</taxon>
        <taxon>Actinomycetes</taxon>
        <taxon>Pseudonocardiales</taxon>
        <taxon>Pseudonocardiaceae</taxon>
        <taxon>Umezawaea</taxon>
    </lineage>
</organism>
<keyword evidence="2" id="KW-0503">Monooxygenase</keyword>
<dbReference type="Gene3D" id="3.50.50.60">
    <property type="entry name" value="FAD/NAD(P)-binding domain"/>
    <property type="match status" value="1"/>
</dbReference>
<evidence type="ECO:0000313" key="2">
    <source>
        <dbReference type="EMBL" id="MCS7483907.1"/>
    </source>
</evidence>
<dbReference type="PANTHER" id="PTHR46865">
    <property type="entry name" value="OXIDOREDUCTASE-RELATED"/>
    <property type="match status" value="1"/>
</dbReference>